<organism evidence="1 2">
    <name type="scientific">Streptomyces longisporoflavus</name>
    <dbReference type="NCBI Taxonomy" id="28044"/>
    <lineage>
        <taxon>Bacteria</taxon>
        <taxon>Bacillati</taxon>
        <taxon>Actinomycetota</taxon>
        <taxon>Actinomycetes</taxon>
        <taxon>Kitasatosporales</taxon>
        <taxon>Streptomycetaceae</taxon>
        <taxon>Streptomyces</taxon>
    </lineage>
</organism>
<evidence type="ECO:0000313" key="1">
    <source>
        <dbReference type="EMBL" id="MFH8544933.1"/>
    </source>
</evidence>
<dbReference type="EMBL" id="JBIRGQ010000002">
    <property type="protein sequence ID" value="MFH8544933.1"/>
    <property type="molecule type" value="Genomic_DNA"/>
</dbReference>
<evidence type="ECO:0000313" key="2">
    <source>
        <dbReference type="Proteomes" id="UP001610818"/>
    </source>
</evidence>
<dbReference type="RefSeq" id="WP_397709462.1">
    <property type="nucleotide sequence ID" value="NZ_JBIRGN010000002.1"/>
</dbReference>
<reference evidence="1 2" key="1">
    <citation type="submission" date="2024-10" db="EMBL/GenBank/DDBJ databases">
        <title>The Natural Products Discovery Center: Release of the First 8490 Sequenced Strains for Exploring Actinobacteria Biosynthetic Diversity.</title>
        <authorList>
            <person name="Kalkreuter E."/>
            <person name="Kautsar S.A."/>
            <person name="Yang D."/>
            <person name="Bader C.D."/>
            <person name="Teijaro C.N."/>
            <person name="Fluegel L."/>
            <person name="Davis C.M."/>
            <person name="Simpson J.R."/>
            <person name="Lauterbach L."/>
            <person name="Steele A.D."/>
            <person name="Gui C."/>
            <person name="Meng S."/>
            <person name="Li G."/>
            <person name="Viehrig K."/>
            <person name="Ye F."/>
            <person name="Su P."/>
            <person name="Kiefer A.F."/>
            <person name="Nichols A."/>
            <person name="Cepeda A.J."/>
            <person name="Yan W."/>
            <person name="Fan B."/>
            <person name="Jiang Y."/>
            <person name="Adhikari A."/>
            <person name="Zheng C.-J."/>
            <person name="Schuster L."/>
            <person name="Cowan T.M."/>
            <person name="Smanski M.J."/>
            <person name="Chevrette M.G."/>
            <person name="De Carvalho L.P.S."/>
            <person name="Shen B."/>
        </authorList>
    </citation>
    <scope>NUCLEOTIDE SEQUENCE [LARGE SCALE GENOMIC DNA]</scope>
    <source>
        <strain evidence="1 2">NPDC017990</strain>
    </source>
</reference>
<comment type="caution">
    <text evidence="1">The sequence shown here is derived from an EMBL/GenBank/DDBJ whole genome shotgun (WGS) entry which is preliminary data.</text>
</comment>
<accession>A0ABW7QIY6</accession>
<evidence type="ECO:0008006" key="3">
    <source>
        <dbReference type="Google" id="ProtNLM"/>
    </source>
</evidence>
<name>A0ABW7QIY6_9ACTN</name>
<dbReference type="Proteomes" id="UP001610818">
    <property type="component" value="Unassembled WGS sequence"/>
</dbReference>
<proteinExistence type="predicted"/>
<gene>
    <name evidence="1" type="ORF">ACH4F9_08015</name>
</gene>
<protein>
    <recommendedName>
        <fullName evidence="3">WXG100 family type VII secretion target</fullName>
    </recommendedName>
</protein>
<keyword evidence="2" id="KW-1185">Reference proteome</keyword>
<sequence length="97" mass="10748">MSEPDLTVDYELLNTSARQLGVIQREFKNLGEWKDDIASVVGAAGIADAMTDFIDNWDDNRKRLLESLDAVGAMVEGTRRAFQGLDDKLSKSGTKKK</sequence>